<dbReference type="AlphaFoldDB" id="A0A173TFB5"/>
<proteinExistence type="predicted"/>
<dbReference type="InterPro" id="IPR036779">
    <property type="entry name" value="LysM_dom_sf"/>
</dbReference>
<dbReference type="PROSITE" id="PS51782">
    <property type="entry name" value="LYSM"/>
    <property type="match status" value="1"/>
</dbReference>
<dbReference type="InterPro" id="IPR024300">
    <property type="entry name" value="SipL_SPOCS_dom"/>
</dbReference>
<feature type="domain" description="LysM" evidence="1">
    <location>
        <begin position="470"/>
        <end position="518"/>
    </location>
</feature>
<dbReference type="Proteomes" id="UP000095598">
    <property type="component" value="Unassembled WGS sequence"/>
</dbReference>
<sequence>MDFDKKEFYGIVAKAKKQMQITIDQDCNVADTKPDVEKMIQTRGIVKIQETEMMVDRVRIKGEFVFQGLYGTNDTSAYLESLEYSLPFEEYVHIEGVLPSDYVKVKYTIDDINTILINSRKISIRVLLTFSFQITEEMKEKGIIEIHEENVSVLKKDVQITDLIVNKKDIARLKEELVLPANKANIYQILWTQVDMENLQAKIGEHMIEIQGAMHIFVLYLGEDAQMPVQYARWEIPVDTQLECYECMPGMIGRIGMTLGGQQLEIRPDEDGEERIISLDVTIDCDIKIYEDHKISYIDDGYSMEETLIPEYHMFDFETLVGKNQAVMKADKRFRLEQESGKLLQVLSVKGSATVDDVEMTAQGLSVEGVWMADVLYLSTEDMTPVMSSSYMEPFTFFVETKNLTGNEDYQLDVRVDQMIAIPTEGEEIEIRASVLFDFIAFHRVRQRIMTDMKQGPLDYDKIREIPGIVGYIVKEGDTLWSIAKAYFTTVESIREQNEDISDIKPGDKLLIVKEIKIF</sequence>
<gene>
    <name evidence="2" type="ORF">ERS852425_02049</name>
</gene>
<dbReference type="SMART" id="SM00257">
    <property type="entry name" value="LysM"/>
    <property type="match status" value="1"/>
</dbReference>
<dbReference type="EMBL" id="CYXT01000015">
    <property type="protein sequence ID" value="CUN01374.1"/>
    <property type="molecule type" value="Genomic_DNA"/>
</dbReference>
<evidence type="ECO:0000259" key="1">
    <source>
        <dbReference type="PROSITE" id="PS51782"/>
    </source>
</evidence>
<dbReference type="Pfam" id="PF12673">
    <property type="entry name" value="SipL"/>
    <property type="match status" value="3"/>
</dbReference>
<dbReference type="Gene3D" id="3.10.350.10">
    <property type="entry name" value="LysM domain"/>
    <property type="match status" value="1"/>
</dbReference>
<reference evidence="2 3" key="1">
    <citation type="submission" date="2015-09" db="EMBL/GenBank/DDBJ databases">
        <authorList>
            <consortium name="Pathogen Informatics"/>
        </authorList>
    </citation>
    <scope>NUCLEOTIDE SEQUENCE [LARGE SCALE GENOMIC DNA]</scope>
    <source>
        <strain evidence="2 3">2789STDY5608868</strain>
    </source>
</reference>
<name>A0A173TFB5_ANAHA</name>
<accession>A0A173TFB5</accession>
<protein>
    <submittedName>
        <fullName evidence="2">Domain of uncharacterized function (DUF3794)</fullName>
    </submittedName>
</protein>
<dbReference type="SUPFAM" id="SSF54106">
    <property type="entry name" value="LysM domain"/>
    <property type="match status" value="1"/>
</dbReference>
<dbReference type="InterPro" id="IPR018392">
    <property type="entry name" value="LysM"/>
</dbReference>
<dbReference type="Pfam" id="PF01476">
    <property type="entry name" value="LysM"/>
    <property type="match status" value="1"/>
</dbReference>
<dbReference type="CDD" id="cd00118">
    <property type="entry name" value="LysM"/>
    <property type="match status" value="1"/>
</dbReference>
<evidence type="ECO:0000313" key="2">
    <source>
        <dbReference type="EMBL" id="CUN01374.1"/>
    </source>
</evidence>
<evidence type="ECO:0000313" key="3">
    <source>
        <dbReference type="Proteomes" id="UP000095598"/>
    </source>
</evidence>
<dbReference type="RefSeq" id="WP_055258926.1">
    <property type="nucleotide sequence ID" value="NZ_CYXT01000015.1"/>
</dbReference>
<organism evidence="2 3">
    <name type="scientific">Anaerostipes hadrus</name>
    <dbReference type="NCBI Taxonomy" id="649756"/>
    <lineage>
        <taxon>Bacteria</taxon>
        <taxon>Bacillati</taxon>
        <taxon>Bacillota</taxon>
        <taxon>Clostridia</taxon>
        <taxon>Lachnospirales</taxon>
        <taxon>Lachnospiraceae</taxon>
        <taxon>Anaerostipes</taxon>
    </lineage>
</organism>